<reference evidence="2" key="1">
    <citation type="journal article" date="2016" name="Nature">
        <title>Genome evolution in the allotetraploid frog Xenopus laevis.</title>
        <authorList>
            <person name="Session A.M."/>
            <person name="Uno Y."/>
            <person name="Kwon T."/>
            <person name="Chapman J.A."/>
            <person name="Toyoda A."/>
            <person name="Takahashi S."/>
            <person name="Fukui A."/>
            <person name="Hikosaka A."/>
            <person name="Suzuki A."/>
            <person name="Kondo M."/>
            <person name="van Heeringen S.J."/>
            <person name="Quigley I."/>
            <person name="Heinz S."/>
            <person name="Ogino H."/>
            <person name="Ochi H."/>
            <person name="Hellsten U."/>
            <person name="Lyons J.B."/>
            <person name="Simakov O."/>
            <person name="Putnam N."/>
            <person name="Stites J."/>
            <person name="Kuroki Y."/>
            <person name="Tanaka T."/>
            <person name="Michiue T."/>
            <person name="Watanabe M."/>
            <person name="Bogdanovic O."/>
            <person name="Lister R."/>
            <person name="Georgiou G."/>
            <person name="Paranjpe S.S."/>
            <person name="van Kruijsbergen I."/>
            <person name="Shu S."/>
            <person name="Carlson J."/>
            <person name="Kinoshita T."/>
            <person name="Ohta Y."/>
            <person name="Mawaribuchi S."/>
            <person name="Jenkins J."/>
            <person name="Grimwood J."/>
            <person name="Schmutz J."/>
            <person name="Mitros T."/>
            <person name="Mozaffari S.V."/>
            <person name="Suzuki Y."/>
            <person name="Haramoto Y."/>
            <person name="Yamamoto T.S."/>
            <person name="Takagi C."/>
            <person name="Heald R."/>
            <person name="Miller K."/>
            <person name="Haudenschild C."/>
            <person name="Kitzman J."/>
            <person name="Nakayama T."/>
            <person name="Izutsu Y."/>
            <person name="Robert J."/>
            <person name="Fortriede J."/>
            <person name="Burns K."/>
            <person name="Lotay V."/>
            <person name="Karimi K."/>
            <person name="Yasuoka Y."/>
            <person name="Dichmann D.S."/>
            <person name="Flajnik M.F."/>
            <person name="Houston D.W."/>
            <person name="Shendure J."/>
            <person name="DuPasquier L."/>
            <person name="Vize P.D."/>
            <person name="Zorn A.M."/>
            <person name="Ito M."/>
            <person name="Marcotte E.M."/>
            <person name="Wallingford J.B."/>
            <person name="Ito Y."/>
            <person name="Asashima M."/>
            <person name="Ueno N."/>
            <person name="Matsuda Y."/>
            <person name="Veenstra G.J."/>
            <person name="Fujiyama A."/>
            <person name="Harland R.M."/>
            <person name="Taira M."/>
            <person name="Rokhsar D.S."/>
        </authorList>
    </citation>
    <scope>NUCLEOTIDE SEQUENCE [LARGE SCALE GENOMIC DNA]</scope>
    <source>
        <strain evidence="2">J</strain>
    </source>
</reference>
<proteinExistence type="predicted"/>
<protein>
    <submittedName>
        <fullName evidence="1">Uncharacterized protein</fullName>
    </submittedName>
</protein>
<dbReference type="EMBL" id="CM004472">
    <property type="protein sequence ID" value="OCT84582.1"/>
    <property type="molecule type" value="Genomic_DNA"/>
</dbReference>
<dbReference type="Proteomes" id="UP000694892">
    <property type="component" value="Chromosome 4L"/>
</dbReference>
<name>A0A974D5G0_XENLA</name>
<accession>A0A974D5G0</accession>
<gene>
    <name evidence="1" type="ORF">XELAEV_18022735mg</name>
</gene>
<dbReference type="AlphaFoldDB" id="A0A974D5G0"/>
<evidence type="ECO:0000313" key="1">
    <source>
        <dbReference type="EMBL" id="OCT84582.1"/>
    </source>
</evidence>
<organism evidence="1 2">
    <name type="scientific">Xenopus laevis</name>
    <name type="common">African clawed frog</name>
    <dbReference type="NCBI Taxonomy" id="8355"/>
    <lineage>
        <taxon>Eukaryota</taxon>
        <taxon>Metazoa</taxon>
        <taxon>Chordata</taxon>
        <taxon>Craniata</taxon>
        <taxon>Vertebrata</taxon>
        <taxon>Euteleostomi</taxon>
        <taxon>Amphibia</taxon>
        <taxon>Batrachia</taxon>
        <taxon>Anura</taxon>
        <taxon>Pipoidea</taxon>
        <taxon>Pipidae</taxon>
        <taxon>Xenopodinae</taxon>
        <taxon>Xenopus</taxon>
        <taxon>Xenopus</taxon>
    </lineage>
</organism>
<evidence type="ECO:0000313" key="2">
    <source>
        <dbReference type="Proteomes" id="UP000694892"/>
    </source>
</evidence>
<sequence length="102" mass="11865">MKIKLVMSGYRELKQCQILKYCTALNNLHYAVEIYFYELCFMPWEHVVGSITGVTRDGKYRMFLLLTSIMASERSSSPASCIYYIFPLKPHLQAVIFPDDIN</sequence>